<evidence type="ECO:0000313" key="2">
    <source>
        <dbReference type="EMBL" id="GAA1608983.1"/>
    </source>
</evidence>
<organism evidence="2 3">
    <name type="scientific">Kribbella sancticallisti</name>
    <dbReference type="NCBI Taxonomy" id="460087"/>
    <lineage>
        <taxon>Bacteria</taxon>
        <taxon>Bacillati</taxon>
        <taxon>Actinomycetota</taxon>
        <taxon>Actinomycetes</taxon>
        <taxon>Propionibacteriales</taxon>
        <taxon>Kribbellaceae</taxon>
        <taxon>Kribbella</taxon>
    </lineage>
</organism>
<accession>A0ABN2EKW6</accession>
<dbReference type="EMBL" id="BAAAOS010000056">
    <property type="protein sequence ID" value="GAA1608983.1"/>
    <property type="molecule type" value="Genomic_DNA"/>
</dbReference>
<keyword evidence="3" id="KW-1185">Reference proteome</keyword>
<dbReference type="RefSeq" id="WP_344221414.1">
    <property type="nucleotide sequence ID" value="NZ_BAAAOS010000056.1"/>
</dbReference>
<dbReference type="InterPro" id="IPR025109">
    <property type="entry name" value="DUF4031"/>
</dbReference>
<dbReference type="Pfam" id="PF13223">
    <property type="entry name" value="DUF4031"/>
    <property type="match status" value="1"/>
</dbReference>
<protein>
    <submittedName>
        <fullName evidence="2">DUF4031 domain-containing protein</fullName>
    </submittedName>
</protein>
<gene>
    <name evidence="2" type="ORF">GCM10009789_74300</name>
</gene>
<comment type="caution">
    <text evidence="2">The sequence shown here is derived from an EMBL/GenBank/DDBJ whole genome shotgun (WGS) entry which is preliminary data.</text>
</comment>
<proteinExistence type="predicted"/>
<evidence type="ECO:0000259" key="1">
    <source>
        <dbReference type="Pfam" id="PF13223"/>
    </source>
</evidence>
<name>A0ABN2EKW6_9ACTN</name>
<dbReference type="Proteomes" id="UP001500393">
    <property type="component" value="Unassembled WGS sequence"/>
</dbReference>
<reference evidence="2 3" key="1">
    <citation type="journal article" date="2019" name="Int. J. Syst. Evol. Microbiol.">
        <title>The Global Catalogue of Microorganisms (GCM) 10K type strain sequencing project: providing services to taxonomists for standard genome sequencing and annotation.</title>
        <authorList>
            <consortium name="The Broad Institute Genomics Platform"/>
            <consortium name="The Broad Institute Genome Sequencing Center for Infectious Disease"/>
            <person name="Wu L."/>
            <person name="Ma J."/>
        </authorList>
    </citation>
    <scope>NUCLEOTIDE SEQUENCE [LARGE SCALE GENOMIC DNA]</scope>
    <source>
        <strain evidence="2 3">JCM 14969</strain>
    </source>
</reference>
<sequence>MILIDPPAWPAWDRIWSHLASDVSYDELHEFARKAGIPARGFDRDHYDVPSDQYDALIAAGAVAVSSRTLVRRLVESGLRHRKGATGPLHRQA</sequence>
<feature type="domain" description="DUF4031" evidence="1">
    <location>
        <begin position="2"/>
        <end position="75"/>
    </location>
</feature>
<evidence type="ECO:0000313" key="3">
    <source>
        <dbReference type="Proteomes" id="UP001500393"/>
    </source>
</evidence>